<name>K3WE31_GLOUD</name>
<dbReference type="AlphaFoldDB" id="K3WE31"/>
<evidence type="ECO:0000313" key="1">
    <source>
        <dbReference type="EnsemblProtists" id="PYU1_T003222"/>
    </source>
</evidence>
<evidence type="ECO:0008006" key="3">
    <source>
        <dbReference type="Google" id="ProtNLM"/>
    </source>
</evidence>
<dbReference type="eggNOG" id="ENOG502S2CM">
    <property type="taxonomic scope" value="Eukaryota"/>
</dbReference>
<reference evidence="2" key="1">
    <citation type="journal article" date="2010" name="Genome Biol.">
        <title>Genome sequence of the necrotrophic plant pathogen Pythium ultimum reveals original pathogenicity mechanisms and effector repertoire.</title>
        <authorList>
            <person name="Levesque C.A."/>
            <person name="Brouwer H."/>
            <person name="Cano L."/>
            <person name="Hamilton J.P."/>
            <person name="Holt C."/>
            <person name="Huitema E."/>
            <person name="Raffaele S."/>
            <person name="Robideau G.P."/>
            <person name="Thines M."/>
            <person name="Win J."/>
            <person name="Zerillo M.M."/>
            <person name="Beakes G.W."/>
            <person name="Boore J.L."/>
            <person name="Busam D."/>
            <person name="Dumas B."/>
            <person name="Ferriera S."/>
            <person name="Fuerstenberg S.I."/>
            <person name="Gachon C.M."/>
            <person name="Gaulin E."/>
            <person name="Govers F."/>
            <person name="Grenville-Briggs L."/>
            <person name="Horner N."/>
            <person name="Hostetler J."/>
            <person name="Jiang R.H."/>
            <person name="Johnson J."/>
            <person name="Krajaejun T."/>
            <person name="Lin H."/>
            <person name="Meijer H.J."/>
            <person name="Moore B."/>
            <person name="Morris P."/>
            <person name="Phuntmart V."/>
            <person name="Puiu D."/>
            <person name="Shetty J."/>
            <person name="Stajich J.E."/>
            <person name="Tripathy S."/>
            <person name="Wawra S."/>
            <person name="van West P."/>
            <person name="Whitty B.R."/>
            <person name="Coutinho P.M."/>
            <person name="Henrissat B."/>
            <person name="Martin F."/>
            <person name="Thomas P.D."/>
            <person name="Tyler B.M."/>
            <person name="De Vries R.P."/>
            <person name="Kamoun S."/>
            <person name="Yandell M."/>
            <person name="Tisserat N."/>
            <person name="Buell C.R."/>
        </authorList>
    </citation>
    <scope>NUCLEOTIDE SEQUENCE</scope>
    <source>
        <strain evidence="2">DAOM:BR144</strain>
    </source>
</reference>
<accession>K3WE31</accession>
<dbReference type="VEuPathDB" id="FungiDB:PYU1_G003215"/>
<dbReference type="InParanoid" id="K3WE31"/>
<dbReference type="HOGENOM" id="CLU_085932_1_0_1"/>
<dbReference type="SUPFAM" id="SSF64268">
    <property type="entry name" value="PX domain"/>
    <property type="match status" value="1"/>
</dbReference>
<organism evidence="1 2">
    <name type="scientific">Globisporangium ultimum (strain ATCC 200006 / CBS 805.95 / DAOM BR144)</name>
    <name type="common">Pythium ultimum</name>
    <dbReference type="NCBI Taxonomy" id="431595"/>
    <lineage>
        <taxon>Eukaryota</taxon>
        <taxon>Sar</taxon>
        <taxon>Stramenopiles</taxon>
        <taxon>Oomycota</taxon>
        <taxon>Peronosporomycetes</taxon>
        <taxon>Pythiales</taxon>
        <taxon>Pythiaceae</taxon>
        <taxon>Globisporangium</taxon>
    </lineage>
</organism>
<evidence type="ECO:0000313" key="2">
    <source>
        <dbReference type="Proteomes" id="UP000019132"/>
    </source>
</evidence>
<dbReference type="GO" id="GO:0035091">
    <property type="term" value="F:phosphatidylinositol binding"/>
    <property type="evidence" value="ECO:0007669"/>
    <property type="project" value="InterPro"/>
</dbReference>
<dbReference type="EMBL" id="GL376603">
    <property type="status" value="NOT_ANNOTATED_CDS"/>
    <property type="molecule type" value="Genomic_DNA"/>
</dbReference>
<dbReference type="Proteomes" id="UP000019132">
    <property type="component" value="Unassembled WGS sequence"/>
</dbReference>
<sequence>MDPPTSQFRPLPSLNRMPSFAEKPTLVVKAPSLHPVALEPECSSTAAVPLAFLRTIARLEIHGTRERDGVTYYVLDVYLNRSTATTRLSSNLAKTKTQLSCTTRPDYQIERRFSEFRRLREQIFEAAATNMRFRCPHCNAFMSYLRLNMQQPSALVKLFGTAPEHRLAILPPFINELLTLARSKKCTEDDEIPHLLAAFLQKDSSAQH</sequence>
<keyword evidence="2" id="KW-1185">Reference proteome</keyword>
<dbReference type="EnsemblProtists" id="PYU1_T003222">
    <property type="protein sequence ID" value="PYU1_T003222"/>
    <property type="gene ID" value="PYU1_G003215"/>
</dbReference>
<reference evidence="2" key="2">
    <citation type="submission" date="2010-04" db="EMBL/GenBank/DDBJ databases">
        <authorList>
            <person name="Buell R."/>
            <person name="Hamilton J."/>
            <person name="Hostetler J."/>
        </authorList>
    </citation>
    <scope>NUCLEOTIDE SEQUENCE [LARGE SCALE GENOMIC DNA]</scope>
    <source>
        <strain evidence="2">DAOM:BR144</strain>
    </source>
</reference>
<proteinExistence type="predicted"/>
<protein>
    <recommendedName>
        <fullName evidence="3">PX domain-containing protein</fullName>
    </recommendedName>
</protein>
<reference evidence="1" key="3">
    <citation type="submission" date="2015-02" db="UniProtKB">
        <authorList>
            <consortium name="EnsemblProtists"/>
        </authorList>
    </citation>
    <scope>IDENTIFICATION</scope>
    <source>
        <strain evidence="1">DAOM BR144</strain>
    </source>
</reference>
<dbReference type="InterPro" id="IPR036871">
    <property type="entry name" value="PX_dom_sf"/>
</dbReference>